<organism evidence="2 3">
    <name type="scientific">Ganoderma sinense ZZ0214-1</name>
    <dbReference type="NCBI Taxonomy" id="1077348"/>
    <lineage>
        <taxon>Eukaryota</taxon>
        <taxon>Fungi</taxon>
        <taxon>Dikarya</taxon>
        <taxon>Basidiomycota</taxon>
        <taxon>Agaricomycotina</taxon>
        <taxon>Agaricomycetes</taxon>
        <taxon>Polyporales</taxon>
        <taxon>Polyporaceae</taxon>
        <taxon>Ganoderma</taxon>
    </lineage>
</organism>
<dbReference type="EMBL" id="AYKW01000007">
    <property type="protein sequence ID" value="PIL33552.1"/>
    <property type="molecule type" value="Genomic_DNA"/>
</dbReference>
<feature type="region of interest" description="Disordered" evidence="1">
    <location>
        <begin position="1"/>
        <end position="43"/>
    </location>
</feature>
<evidence type="ECO:0000313" key="2">
    <source>
        <dbReference type="EMBL" id="PIL33552.1"/>
    </source>
</evidence>
<protein>
    <submittedName>
        <fullName evidence="2">Uncharacterized protein</fullName>
    </submittedName>
</protein>
<evidence type="ECO:0000256" key="1">
    <source>
        <dbReference type="SAM" id="MobiDB-lite"/>
    </source>
</evidence>
<dbReference type="OrthoDB" id="2758461at2759"/>
<gene>
    <name evidence="2" type="ORF">GSI_04175</name>
</gene>
<accession>A0A2G8SIG2</accession>
<name>A0A2G8SIG2_9APHY</name>
<reference evidence="2 3" key="1">
    <citation type="journal article" date="2015" name="Sci. Rep.">
        <title>Chromosome-level genome map provides insights into diverse defense mechanisms in the medicinal fungus Ganoderma sinense.</title>
        <authorList>
            <person name="Zhu Y."/>
            <person name="Xu J."/>
            <person name="Sun C."/>
            <person name="Zhou S."/>
            <person name="Xu H."/>
            <person name="Nelson D.R."/>
            <person name="Qian J."/>
            <person name="Song J."/>
            <person name="Luo H."/>
            <person name="Xiang L."/>
            <person name="Li Y."/>
            <person name="Xu Z."/>
            <person name="Ji A."/>
            <person name="Wang L."/>
            <person name="Lu S."/>
            <person name="Hayward A."/>
            <person name="Sun W."/>
            <person name="Li X."/>
            <person name="Schwartz D.C."/>
            <person name="Wang Y."/>
            <person name="Chen S."/>
        </authorList>
    </citation>
    <scope>NUCLEOTIDE SEQUENCE [LARGE SCALE GENOMIC DNA]</scope>
    <source>
        <strain evidence="2 3">ZZ0214-1</strain>
    </source>
</reference>
<sequence>MSNPAGNAATNTGQNAGAGPAVPAPAVTAAAFPSPSDRKAPKFKGKHVEDFIQEIDLLAALHSVPATELPKACVVTCLKRLNRLSRLNQRSKA</sequence>
<dbReference type="AlphaFoldDB" id="A0A2G8SIG2"/>
<keyword evidence="3" id="KW-1185">Reference proteome</keyword>
<feature type="compositionally biased region" description="Low complexity" evidence="1">
    <location>
        <begin position="1"/>
        <end position="35"/>
    </location>
</feature>
<comment type="caution">
    <text evidence="2">The sequence shown here is derived from an EMBL/GenBank/DDBJ whole genome shotgun (WGS) entry which is preliminary data.</text>
</comment>
<dbReference type="Proteomes" id="UP000230002">
    <property type="component" value="Unassembled WGS sequence"/>
</dbReference>
<proteinExistence type="predicted"/>
<evidence type="ECO:0000313" key="3">
    <source>
        <dbReference type="Proteomes" id="UP000230002"/>
    </source>
</evidence>